<evidence type="ECO:0000313" key="2">
    <source>
        <dbReference type="EMBL" id="KHN87422.1"/>
    </source>
</evidence>
<dbReference type="AlphaFoldDB" id="A0A0B2W1C9"/>
<gene>
    <name evidence="2" type="ORF">Tcan_09177</name>
</gene>
<dbReference type="EMBL" id="JPKZ01000430">
    <property type="protein sequence ID" value="KHN87422.1"/>
    <property type="molecule type" value="Genomic_DNA"/>
</dbReference>
<evidence type="ECO:0000313" key="3">
    <source>
        <dbReference type="Proteomes" id="UP000031036"/>
    </source>
</evidence>
<feature type="region of interest" description="Disordered" evidence="1">
    <location>
        <begin position="259"/>
        <end position="291"/>
    </location>
</feature>
<dbReference type="SUPFAM" id="SSF56436">
    <property type="entry name" value="C-type lectin-like"/>
    <property type="match status" value="1"/>
</dbReference>
<name>A0A0B2W1C9_TOXCA</name>
<dbReference type="CDD" id="cd00037">
    <property type="entry name" value="CLECT"/>
    <property type="match status" value="1"/>
</dbReference>
<dbReference type="InterPro" id="IPR016187">
    <property type="entry name" value="CTDL_fold"/>
</dbReference>
<protein>
    <recommendedName>
        <fullName evidence="4">C-type lectin domain-containing protein</fullName>
    </recommendedName>
</protein>
<accession>A0A0B2W1C9</accession>
<evidence type="ECO:0000256" key="1">
    <source>
        <dbReference type="SAM" id="MobiDB-lite"/>
    </source>
</evidence>
<sequence>MRRVLHNRRSATGLCWRRAINCHFVLPHAVARSCDRVPRRAFPCDAKECAGQGDMLGRGDASSGAQCWCAGTEIDVSGVKHCFELGKPKQNSWTQANDDCVAKGGHLAHLSNPDTYDLLLPYLKQEMECDRRRDVKTEVELVPVDSDVVSLFGPEYENAHRDYIPPPVEVAPVPIIFTPPDEEDEIKQINPVRKATLRRLSGGRQSDDDITDCEEEIAAAKAASSFAILELTGEGEAQEEYEHKLELPLNLLQLEDEEQSATVKKEGKTNPSGMLEEKNTEEAVGGRQSDDDITDCEEEIAAAKAASSFAILELTGEGEAQEEYEHKLELPLNLLQLEDEEQSATVKKEGKTNPSGMLEEKNTEEAVGKDEPNISP</sequence>
<proteinExistence type="predicted"/>
<dbReference type="OrthoDB" id="5875363at2759"/>
<dbReference type="Gene3D" id="3.10.100.10">
    <property type="entry name" value="Mannose-Binding Protein A, subunit A"/>
    <property type="match status" value="1"/>
</dbReference>
<feature type="region of interest" description="Disordered" evidence="1">
    <location>
        <begin position="341"/>
        <end position="376"/>
    </location>
</feature>
<feature type="compositionally biased region" description="Basic and acidic residues" evidence="1">
    <location>
        <begin position="358"/>
        <end position="376"/>
    </location>
</feature>
<keyword evidence="3" id="KW-1185">Reference proteome</keyword>
<reference evidence="2 3" key="1">
    <citation type="submission" date="2014-11" db="EMBL/GenBank/DDBJ databases">
        <title>Genetic blueprint of the zoonotic pathogen Toxocara canis.</title>
        <authorList>
            <person name="Zhu X.-Q."/>
            <person name="Korhonen P.K."/>
            <person name="Cai H."/>
            <person name="Young N.D."/>
            <person name="Nejsum P."/>
            <person name="von Samson-Himmelstjerna G."/>
            <person name="Boag P.R."/>
            <person name="Tan P."/>
            <person name="Li Q."/>
            <person name="Min J."/>
            <person name="Yang Y."/>
            <person name="Wang X."/>
            <person name="Fang X."/>
            <person name="Hall R.S."/>
            <person name="Hofmann A."/>
            <person name="Sternberg P.W."/>
            <person name="Jex A.R."/>
            <person name="Gasser R.B."/>
        </authorList>
    </citation>
    <scope>NUCLEOTIDE SEQUENCE [LARGE SCALE GENOMIC DNA]</scope>
    <source>
        <strain evidence="2">PN_DK_2014</strain>
    </source>
</reference>
<dbReference type="InterPro" id="IPR016186">
    <property type="entry name" value="C-type_lectin-like/link_sf"/>
</dbReference>
<evidence type="ECO:0008006" key="4">
    <source>
        <dbReference type="Google" id="ProtNLM"/>
    </source>
</evidence>
<dbReference type="Proteomes" id="UP000031036">
    <property type="component" value="Unassembled WGS sequence"/>
</dbReference>
<comment type="caution">
    <text evidence="2">The sequence shown here is derived from an EMBL/GenBank/DDBJ whole genome shotgun (WGS) entry which is preliminary data.</text>
</comment>
<organism evidence="2 3">
    <name type="scientific">Toxocara canis</name>
    <name type="common">Canine roundworm</name>
    <dbReference type="NCBI Taxonomy" id="6265"/>
    <lineage>
        <taxon>Eukaryota</taxon>
        <taxon>Metazoa</taxon>
        <taxon>Ecdysozoa</taxon>
        <taxon>Nematoda</taxon>
        <taxon>Chromadorea</taxon>
        <taxon>Rhabditida</taxon>
        <taxon>Spirurina</taxon>
        <taxon>Ascaridomorpha</taxon>
        <taxon>Ascaridoidea</taxon>
        <taxon>Toxocaridae</taxon>
        <taxon>Toxocara</taxon>
    </lineage>
</organism>